<feature type="region of interest" description="Disordered" evidence="1">
    <location>
        <begin position="32"/>
        <end position="62"/>
    </location>
</feature>
<name>A0A366FQI8_9HYPH</name>
<organism evidence="2 3">
    <name type="scientific">Roseiarcus fermentans</name>
    <dbReference type="NCBI Taxonomy" id="1473586"/>
    <lineage>
        <taxon>Bacteria</taxon>
        <taxon>Pseudomonadati</taxon>
        <taxon>Pseudomonadota</taxon>
        <taxon>Alphaproteobacteria</taxon>
        <taxon>Hyphomicrobiales</taxon>
        <taxon>Roseiarcaceae</taxon>
        <taxon>Roseiarcus</taxon>
    </lineage>
</organism>
<accession>A0A366FQI8</accession>
<protein>
    <submittedName>
        <fullName evidence="2">Uncharacterized protein</fullName>
    </submittedName>
</protein>
<evidence type="ECO:0000313" key="2">
    <source>
        <dbReference type="EMBL" id="RBP16406.1"/>
    </source>
</evidence>
<keyword evidence="3" id="KW-1185">Reference proteome</keyword>
<dbReference type="AlphaFoldDB" id="A0A366FQI8"/>
<evidence type="ECO:0000256" key="1">
    <source>
        <dbReference type="SAM" id="MobiDB-lite"/>
    </source>
</evidence>
<evidence type="ECO:0000313" key="3">
    <source>
        <dbReference type="Proteomes" id="UP000253529"/>
    </source>
</evidence>
<dbReference type="EMBL" id="QNRK01000005">
    <property type="protein sequence ID" value="RBP16406.1"/>
    <property type="molecule type" value="Genomic_DNA"/>
</dbReference>
<gene>
    <name evidence="2" type="ORF">DFR50_10547</name>
</gene>
<proteinExistence type="predicted"/>
<sequence>MHGSNPEMVLSTMLWRAGPTEGIVRLKSGGYWLEGRPLGEDTSEQTDTNSDPPDTESTDMLE</sequence>
<feature type="compositionally biased region" description="Acidic residues" evidence="1">
    <location>
        <begin position="53"/>
        <end position="62"/>
    </location>
</feature>
<comment type="caution">
    <text evidence="2">The sequence shown here is derived from an EMBL/GenBank/DDBJ whole genome shotgun (WGS) entry which is preliminary data.</text>
</comment>
<reference evidence="2 3" key="1">
    <citation type="submission" date="2018-06" db="EMBL/GenBank/DDBJ databases">
        <title>Genomic Encyclopedia of Type Strains, Phase IV (KMG-IV): sequencing the most valuable type-strain genomes for metagenomic binning, comparative biology and taxonomic classification.</title>
        <authorList>
            <person name="Goeker M."/>
        </authorList>
    </citation>
    <scope>NUCLEOTIDE SEQUENCE [LARGE SCALE GENOMIC DNA]</scope>
    <source>
        <strain evidence="2 3">DSM 24875</strain>
    </source>
</reference>
<dbReference type="Proteomes" id="UP000253529">
    <property type="component" value="Unassembled WGS sequence"/>
</dbReference>